<keyword evidence="1" id="KW-0677">Repeat</keyword>
<dbReference type="InterPro" id="IPR000859">
    <property type="entry name" value="CUB_dom"/>
</dbReference>
<proteinExistence type="predicted"/>
<sequence>MSIFPRNFFFFENNLKNYKGKDESASAKISGTPISSPLYPAKYPNNQNCSWIIQAQEPSPGSTVELNILALDIESHSSCNYDKLVLGVAACLLVC</sequence>
<reference evidence="5" key="1">
    <citation type="submission" date="2025-08" db="UniProtKB">
        <authorList>
            <consortium name="Ensembl"/>
        </authorList>
    </citation>
    <scope>IDENTIFICATION</scope>
</reference>
<name>A0A8C0C3J7_9AVES</name>
<protein>
    <recommendedName>
        <fullName evidence="4">CUB domain-containing protein</fullName>
    </recommendedName>
</protein>
<evidence type="ECO:0000256" key="2">
    <source>
        <dbReference type="ARBA" id="ARBA00023157"/>
    </source>
</evidence>
<dbReference type="PROSITE" id="PS01180">
    <property type="entry name" value="CUB"/>
    <property type="match status" value="1"/>
</dbReference>
<evidence type="ECO:0000256" key="1">
    <source>
        <dbReference type="ARBA" id="ARBA00022737"/>
    </source>
</evidence>
<feature type="domain" description="CUB" evidence="4">
    <location>
        <begin position="23"/>
        <end position="84"/>
    </location>
</feature>
<reference evidence="5" key="2">
    <citation type="submission" date="2025-09" db="UniProtKB">
        <authorList>
            <consortium name="Ensembl"/>
        </authorList>
    </citation>
    <scope>IDENTIFICATION</scope>
</reference>
<dbReference type="Gene3D" id="2.60.120.290">
    <property type="entry name" value="Spermadhesin, CUB domain"/>
    <property type="match status" value="1"/>
</dbReference>
<dbReference type="PANTHER" id="PTHR24251">
    <property type="entry name" value="OVOCHYMASE-RELATED"/>
    <property type="match status" value="1"/>
</dbReference>
<comment type="caution">
    <text evidence="3">Lacks conserved residue(s) required for the propagation of feature annotation.</text>
</comment>
<organism evidence="5 6">
    <name type="scientific">Buteo japonicus</name>
    <dbReference type="NCBI Taxonomy" id="224669"/>
    <lineage>
        <taxon>Eukaryota</taxon>
        <taxon>Metazoa</taxon>
        <taxon>Chordata</taxon>
        <taxon>Craniata</taxon>
        <taxon>Vertebrata</taxon>
        <taxon>Euteleostomi</taxon>
        <taxon>Archelosauria</taxon>
        <taxon>Archosauria</taxon>
        <taxon>Dinosauria</taxon>
        <taxon>Saurischia</taxon>
        <taxon>Theropoda</taxon>
        <taxon>Coelurosauria</taxon>
        <taxon>Aves</taxon>
        <taxon>Neognathae</taxon>
        <taxon>Neoaves</taxon>
        <taxon>Telluraves</taxon>
        <taxon>Accipitrimorphae</taxon>
        <taxon>Accipitriformes</taxon>
        <taxon>Accipitridae</taxon>
        <taxon>Accipitrinae</taxon>
        <taxon>Buteo</taxon>
    </lineage>
</organism>
<dbReference type="PANTHER" id="PTHR24251:SF30">
    <property type="entry name" value="MEMBRANE FRIZZLED-RELATED PROTEIN"/>
    <property type="match status" value="1"/>
</dbReference>
<dbReference type="Ensembl" id="ENSBJAT00000026152.1">
    <property type="protein sequence ID" value="ENSBJAP00000025454.1"/>
    <property type="gene ID" value="ENSBJAG00000016216.1"/>
</dbReference>
<accession>A0A8C0C3J7</accession>
<dbReference type="SUPFAM" id="SSF49854">
    <property type="entry name" value="Spermadhesin, CUB domain"/>
    <property type="match status" value="1"/>
</dbReference>
<evidence type="ECO:0000259" key="4">
    <source>
        <dbReference type="PROSITE" id="PS01180"/>
    </source>
</evidence>
<dbReference type="Pfam" id="PF00431">
    <property type="entry name" value="CUB"/>
    <property type="match status" value="1"/>
</dbReference>
<evidence type="ECO:0000313" key="6">
    <source>
        <dbReference type="Proteomes" id="UP000694555"/>
    </source>
</evidence>
<dbReference type="AlphaFoldDB" id="A0A8C0C3J7"/>
<evidence type="ECO:0000256" key="3">
    <source>
        <dbReference type="PROSITE-ProRule" id="PRU00059"/>
    </source>
</evidence>
<evidence type="ECO:0000313" key="5">
    <source>
        <dbReference type="Ensembl" id="ENSBJAP00000025454.1"/>
    </source>
</evidence>
<dbReference type="InterPro" id="IPR035914">
    <property type="entry name" value="Sperma_CUB_dom_sf"/>
</dbReference>
<keyword evidence="6" id="KW-1185">Reference proteome</keyword>
<dbReference type="Proteomes" id="UP000694555">
    <property type="component" value="Unplaced"/>
</dbReference>
<dbReference type="CDD" id="cd00041">
    <property type="entry name" value="CUB"/>
    <property type="match status" value="1"/>
</dbReference>
<keyword evidence="2" id="KW-1015">Disulfide bond</keyword>